<dbReference type="InterPro" id="IPR036236">
    <property type="entry name" value="Znf_C2H2_sf"/>
</dbReference>
<organism evidence="3 4">
    <name type="scientific">Leptidea sinapis</name>
    <dbReference type="NCBI Taxonomy" id="189913"/>
    <lineage>
        <taxon>Eukaryota</taxon>
        <taxon>Metazoa</taxon>
        <taxon>Ecdysozoa</taxon>
        <taxon>Arthropoda</taxon>
        <taxon>Hexapoda</taxon>
        <taxon>Insecta</taxon>
        <taxon>Pterygota</taxon>
        <taxon>Neoptera</taxon>
        <taxon>Endopterygota</taxon>
        <taxon>Lepidoptera</taxon>
        <taxon>Glossata</taxon>
        <taxon>Ditrysia</taxon>
        <taxon>Papilionoidea</taxon>
        <taxon>Pieridae</taxon>
        <taxon>Dismorphiinae</taxon>
        <taxon>Leptidea</taxon>
    </lineage>
</organism>
<keyword evidence="1" id="KW-0863">Zinc-finger</keyword>
<proteinExistence type="predicted"/>
<reference evidence="3 4" key="1">
    <citation type="submission" date="2017-07" db="EMBL/GenBank/DDBJ databases">
        <authorList>
            <person name="Talla V."/>
            <person name="Backstrom N."/>
        </authorList>
    </citation>
    <scope>NUCLEOTIDE SEQUENCE [LARGE SCALE GENOMIC DNA]</scope>
</reference>
<gene>
    <name evidence="3" type="ORF">LSINAPIS_LOCUS4639</name>
</gene>
<accession>A0A5E4Q3N2</accession>
<evidence type="ECO:0000313" key="3">
    <source>
        <dbReference type="EMBL" id="VVC92124.1"/>
    </source>
</evidence>
<sequence length="480" mass="54375">MKLRDVTDNQEIIQKLRAVPANETPNGYTQSTISDFMQTGDETVQYNCSIQRDLVSEEIAEHINPQNLEMQPYAAVARSTEDETDEIIEEKVPDLMPAESDFLETTINELSEKYEKSDPRINSSTIKIKTKFALKDIPPEIVLGMTMNGKKLVARIAKPEKPVVEKKKKPKSDKKLRNINHKEYPQVAAFNPKIESLIQQAIKGQMITFSEEDAVKETDSVIQQLLRVPAFKPAVLERNLIITKVVIEDNNDGVKECEPVILPGRVVKGKEDTWVFQYISDMLQKINKDEINKKHKGGSNDINFLQIHVQEVTVDNEVARASISLHKRIILLKPKNIAQKVKVKEETQSAPKMQRKYACGACVQSFDTEYRLRVHQQVHCKERNDVRPLSAEQDVSYKMIKIRTVKLNAIQRHVKCHLGAEAVVTPSTGSSLVEGGGRPHRCRMCSVTYLHAATLSKHILTKHIKVMKQDGGSLQQDPLF</sequence>
<dbReference type="AlphaFoldDB" id="A0A5E4Q3N2"/>
<dbReference type="PROSITE" id="PS00028">
    <property type="entry name" value="ZINC_FINGER_C2H2_1"/>
    <property type="match status" value="2"/>
</dbReference>
<dbReference type="GO" id="GO:0008270">
    <property type="term" value="F:zinc ion binding"/>
    <property type="evidence" value="ECO:0007669"/>
    <property type="project" value="UniProtKB-KW"/>
</dbReference>
<evidence type="ECO:0000313" key="4">
    <source>
        <dbReference type="Proteomes" id="UP000324832"/>
    </source>
</evidence>
<feature type="domain" description="C2H2-type" evidence="2">
    <location>
        <begin position="357"/>
        <end position="384"/>
    </location>
</feature>
<name>A0A5E4Q3N2_9NEOP</name>
<protein>
    <recommendedName>
        <fullName evidence="2">C2H2-type domain-containing protein</fullName>
    </recommendedName>
</protein>
<dbReference type="PROSITE" id="PS50157">
    <property type="entry name" value="ZINC_FINGER_C2H2_2"/>
    <property type="match status" value="1"/>
</dbReference>
<dbReference type="SMART" id="SM00355">
    <property type="entry name" value="ZnF_C2H2"/>
    <property type="match status" value="2"/>
</dbReference>
<keyword evidence="1" id="KW-0479">Metal-binding</keyword>
<dbReference type="Proteomes" id="UP000324832">
    <property type="component" value="Unassembled WGS sequence"/>
</dbReference>
<dbReference type="EMBL" id="FZQP02001226">
    <property type="protein sequence ID" value="VVC92124.1"/>
    <property type="molecule type" value="Genomic_DNA"/>
</dbReference>
<keyword evidence="1" id="KW-0862">Zinc</keyword>
<keyword evidence="4" id="KW-1185">Reference proteome</keyword>
<dbReference type="SUPFAM" id="SSF57667">
    <property type="entry name" value="beta-beta-alpha zinc fingers"/>
    <property type="match status" value="1"/>
</dbReference>
<dbReference type="Gene3D" id="3.30.160.60">
    <property type="entry name" value="Classic Zinc Finger"/>
    <property type="match status" value="1"/>
</dbReference>
<evidence type="ECO:0000256" key="1">
    <source>
        <dbReference type="PROSITE-ProRule" id="PRU00042"/>
    </source>
</evidence>
<evidence type="ECO:0000259" key="2">
    <source>
        <dbReference type="PROSITE" id="PS50157"/>
    </source>
</evidence>
<dbReference type="InterPro" id="IPR013087">
    <property type="entry name" value="Znf_C2H2_type"/>
</dbReference>